<proteinExistence type="predicted"/>
<keyword evidence="3" id="KW-1185">Reference proteome</keyword>
<evidence type="ECO:0000313" key="3">
    <source>
        <dbReference type="Proteomes" id="UP000030669"/>
    </source>
</evidence>
<evidence type="ECO:0000256" key="1">
    <source>
        <dbReference type="SAM" id="MobiDB-lite"/>
    </source>
</evidence>
<evidence type="ECO:0008006" key="4">
    <source>
        <dbReference type="Google" id="ProtNLM"/>
    </source>
</evidence>
<dbReference type="EMBL" id="KB469300">
    <property type="protein sequence ID" value="EPQ56776.1"/>
    <property type="molecule type" value="Genomic_DNA"/>
</dbReference>
<organism evidence="2 3">
    <name type="scientific">Gloeophyllum trabeum (strain ATCC 11539 / FP-39264 / Madison 617)</name>
    <name type="common">Brown rot fungus</name>
    <dbReference type="NCBI Taxonomy" id="670483"/>
    <lineage>
        <taxon>Eukaryota</taxon>
        <taxon>Fungi</taxon>
        <taxon>Dikarya</taxon>
        <taxon>Basidiomycota</taxon>
        <taxon>Agaricomycotina</taxon>
        <taxon>Agaricomycetes</taxon>
        <taxon>Gloeophyllales</taxon>
        <taxon>Gloeophyllaceae</taxon>
        <taxon>Gloeophyllum</taxon>
    </lineage>
</organism>
<feature type="compositionally biased region" description="Basic and acidic residues" evidence="1">
    <location>
        <begin position="131"/>
        <end position="141"/>
    </location>
</feature>
<sequence>MTAPSSSTERLISKRLHISGVIPATTPADLKTRLEAVGTTAKFIEGFDKLDRVGRPRGFGHVDIVGSEDGLRKLERQRAPPPPSRPPKHPRGVHRTHAPSMDPVSPAEAKSRKVFRVAETGRMVTLVRVRPGKEGKGRKGDPPTQARRRTIDPV</sequence>
<dbReference type="STRING" id="670483.S7QA39"/>
<reference evidence="2 3" key="1">
    <citation type="journal article" date="2012" name="Science">
        <title>The Paleozoic origin of enzymatic lignin decomposition reconstructed from 31 fungal genomes.</title>
        <authorList>
            <person name="Floudas D."/>
            <person name="Binder M."/>
            <person name="Riley R."/>
            <person name="Barry K."/>
            <person name="Blanchette R.A."/>
            <person name="Henrissat B."/>
            <person name="Martinez A.T."/>
            <person name="Otillar R."/>
            <person name="Spatafora J.W."/>
            <person name="Yadav J.S."/>
            <person name="Aerts A."/>
            <person name="Benoit I."/>
            <person name="Boyd A."/>
            <person name="Carlson A."/>
            <person name="Copeland A."/>
            <person name="Coutinho P.M."/>
            <person name="de Vries R.P."/>
            <person name="Ferreira P."/>
            <person name="Findley K."/>
            <person name="Foster B."/>
            <person name="Gaskell J."/>
            <person name="Glotzer D."/>
            <person name="Gorecki P."/>
            <person name="Heitman J."/>
            <person name="Hesse C."/>
            <person name="Hori C."/>
            <person name="Igarashi K."/>
            <person name="Jurgens J.A."/>
            <person name="Kallen N."/>
            <person name="Kersten P."/>
            <person name="Kohler A."/>
            <person name="Kuees U."/>
            <person name="Kumar T.K.A."/>
            <person name="Kuo A."/>
            <person name="LaButti K."/>
            <person name="Larrondo L.F."/>
            <person name="Lindquist E."/>
            <person name="Ling A."/>
            <person name="Lombard V."/>
            <person name="Lucas S."/>
            <person name="Lundell T."/>
            <person name="Martin R."/>
            <person name="McLaughlin D.J."/>
            <person name="Morgenstern I."/>
            <person name="Morin E."/>
            <person name="Murat C."/>
            <person name="Nagy L.G."/>
            <person name="Nolan M."/>
            <person name="Ohm R.A."/>
            <person name="Patyshakuliyeva A."/>
            <person name="Rokas A."/>
            <person name="Ruiz-Duenas F.J."/>
            <person name="Sabat G."/>
            <person name="Salamov A."/>
            <person name="Samejima M."/>
            <person name="Schmutz J."/>
            <person name="Slot J.C."/>
            <person name="St John F."/>
            <person name="Stenlid J."/>
            <person name="Sun H."/>
            <person name="Sun S."/>
            <person name="Syed K."/>
            <person name="Tsang A."/>
            <person name="Wiebenga A."/>
            <person name="Young D."/>
            <person name="Pisabarro A."/>
            <person name="Eastwood D.C."/>
            <person name="Martin F."/>
            <person name="Cullen D."/>
            <person name="Grigoriev I.V."/>
            <person name="Hibbett D.S."/>
        </authorList>
    </citation>
    <scope>NUCLEOTIDE SEQUENCE [LARGE SCALE GENOMIC DNA]</scope>
    <source>
        <strain evidence="2 3">ATCC 11539</strain>
    </source>
</reference>
<dbReference type="Proteomes" id="UP000030669">
    <property type="component" value="Unassembled WGS sequence"/>
</dbReference>
<dbReference type="RefSeq" id="XP_007865446.1">
    <property type="nucleotide sequence ID" value="XM_007867255.1"/>
</dbReference>
<protein>
    <recommendedName>
        <fullName evidence="4">RRM domain-containing protein</fullName>
    </recommendedName>
</protein>
<dbReference type="HOGENOM" id="CLU_1704409_0_0_1"/>
<accession>S7QA39</accession>
<dbReference type="OrthoDB" id="21643at2759"/>
<feature type="compositionally biased region" description="Basic residues" evidence="1">
    <location>
        <begin position="86"/>
        <end position="97"/>
    </location>
</feature>
<evidence type="ECO:0000313" key="2">
    <source>
        <dbReference type="EMBL" id="EPQ56776.1"/>
    </source>
</evidence>
<feature type="compositionally biased region" description="Basic and acidic residues" evidence="1">
    <location>
        <begin position="69"/>
        <end position="78"/>
    </location>
</feature>
<name>S7QA39_GLOTA</name>
<dbReference type="AlphaFoldDB" id="S7QA39"/>
<dbReference type="GeneID" id="19301770"/>
<dbReference type="KEGG" id="gtr:GLOTRDRAFT_128712"/>
<feature type="region of interest" description="Disordered" evidence="1">
    <location>
        <begin position="54"/>
        <end position="154"/>
    </location>
</feature>
<gene>
    <name evidence="2" type="ORF">GLOTRDRAFT_128712</name>
</gene>